<dbReference type="EC" id="2.7.7.7" evidence="1"/>
<evidence type="ECO:0000259" key="8">
    <source>
        <dbReference type="SMART" id="SM00481"/>
    </source>
</evidence>
<dbReference type="NCBIfam" id="TIGR00594">
    <property type="entry name" value="polc"/>
    <property type="match status" value="1"/>
</dbReference>
<keyword evidence="5" id="KW-0235">DNA replication</keyword>
<name>A0ABS6SDV9_9SPHN</name>
<dbReference type="NCBIfam" id="NF004226">
    <property type="entry name" value="PRK05673.1"/>
    <property type="match status" value="1"/>
</dbReference>
<dbReference type="InterPro" id="IPR004805">
    <property type="entry name" value="DnaE2/DnaE/PolC"/>
</dbReference>
<evidence type="ECO:0000256" key="2">
    <source>
        <dbReference type="ARBA" id="ARBA00019114"/>
    </source>
</evidence>
<dbReference type="Pfam" id="PF14579">
    <property type="entry name" value="HHH_6"/>
    <property type="match status" value="1"/>
</dbReference>
<evidence type="ECO:0000313" key="9">
    <source>
        <dbReference type="EMBL" id="MBV7256564.1"/>
    </source>
</evidence>
<dbReference type="InterPro" id="IPR040982">
    <property type="entry name" value="DNA_pol3_finger"/>
</dbReference>
<gene>
    <name evidence="9" type="primary">dnaE</name>
    <name evidence="9" type="ORF">KCG44_07170</name>
</gene>
<evidence type="ECO:0000256" key="5">
    <source>
        <dbReference type="ARBA" id="ARBA00022705"/>
    </source>
</evidence>
<reference evidence="9 10" key="1">
    <citation type="submission" date="2021-04" db="EMBL/GenBank/DDBJ databases">
        <authorList>
            <person name="Pira H."/>
            <person name="Risdian C."/>
            <person name="Wink J."/>
        </authorList>
    </citation>
    <scope>NUCLEOTIDE SEQUENCE [LARGE SCALE GENOMIC DNA]</scope>
    <source>
        <strain evidence="9 10">WHA3</strain>
    </source>
</reference>
<evidence type="ECO:0000256" key="3">
    <source>
        <dbReference type="ARBA" id="ARBA00022679"/>
    </source>
</evidence>
<sequence>MPETPAATPYVPLRIQSAYSMLEGAMYPATIAEICVAGGMPAAALTDRDVLFGAMDFSQGLRAKGVQPIIGTMLSVERPGGRRIGSRPVIDSVVVLAQNEEGYANLIALISAAHLGSEPADGPHVTLDELEARSNGLIALTGGADGAVARLLAEGQAAAAEAYLDELSGMFGDRLYIEIARTGEKVELLSEAALIELAHARELPLVATNPACFPEEAFSPAHDAMLCIANTSYLETQDRRRSNPGCWLKPAKEMRRTFADLPEALENTAVIARRCAVMAPERDPILPSLAGDLDGEVQELRRLAREGLARRLERDPEADTKIYEDRLEYELGIIEGMGFPGYFLIVADFIQWAKGEDIPVGPGRGSGAGSVVAWSLTITDLDPIKLGLLFERFLNPQRVSMPDFDIDFCETRRGEVIRYVQQKYGHGQVAQIITFGKLKARAVIKDVGRVLQMPYGQIDRLAKMIDNNPANPQDLKTALDENPDLRRERKQDRQVRKLIDLALKLEGMPRHSSTHAAGVVIGDRPLAELVPLYRDPRSDMQVTQFDMKYVEQAGLVKFDFLGLKTLSVLQRALSLIKETTGETVDLSAITWDDPDVYALITRGDTAGVFQLESPGMRSALAQVKPDKFEDIIALVSLYRPGPMDNIPQFARRKHGQEDPDYLHPRLEQYLTETYGVIIYQEQVMQVAQELAGYSLGEADLLRRAMGKKKKEEMDAQRVRFLSGAKERGVEERQAGGIFDLVAKFAGYGFNKSHAAAYALVSYQTAWVKSHYPTEFYAATMAFDLALTDKLAVFLEDARRLGIQCLPPDINASGADFTVEVGEDGVRRVRWALAALKSVGLKAMQGIETERKENGPFKSLGDFANRVDPQLLNKRQIEQLVGAGAFDSLEPNRAAALAMAESILAAANSAAEARRTNQGALFGGDSGGGGEIALMAPKNVEKWSLAETMSHERDAFGFFFSAHPLSAWQHVLDDKHARTFMQLCERGGPADGKEMATMGAMVDSVRWRTAQKSGRKYIFATLSDQGGQYFASAFDEDMQEVLQEAARSGECLLLKVELRWGGDEGPRIAVRGATPLSDLGGGGRATIDIELTDMRSIDLLSPLFAAEEGNGIACINVPLAGGGRAQMKLKSGMNVDSELAHRIADLPGVASAQLRI</sequence>
<dbReference type="InterPro" id="IPR003141">
    <property type="entry name" value="Pol/His_phosphatase_N"/>
</dbReference>
<keyword evidence="3 9" id="KW-0808">Transferase</keyword>
<proteinExistence type="predicted"/>
<comment type="catalytic activity">
    <reaction evidence="7">
        <text>DNA(n) + a 2'-deoxyribonucleoside 5'-triphosphate = DNA(n+1) + diphosphate</text>
        <dbReference type="Rhea" id="RHEA:22508"/>
        <dbReference type="Rhea" id="RHEA-COMP:17339"/>
        <dbReference type="Rhea" id="RHEA-COMP:17340"/>
        <dbReference type="ChEBI" id="CHEBI:33019"/>
        <dbReference type="ChEBI" id="CHEBI:61560"/>
        <dbReference type="ChEBI" id="CHEBI:173112"/>
        <dbReference type="EC" id="2.7.7.7"/>
    </reaction>
</comment>
<dbReference type="EMBL" id="JAGSPA010000002">
    <property type="protein sequence ID" value="MBV7256564.1"/>
    <property type="molecule type" value="Genomic_DNA"/>
</dbReference>
<dbReference type="PANTHER" id="PTHR32294">
    <property type="entry name" value="DNA POLYMERASE III SUBUNIT ALPHA"/>
    <property type="match status" value="1"/>
</dbReference>
<protein>
    <recommendedName>
        <fullName evidence="2">DNA polymerase III subunit alpha</fullName>
        <ecNumber evidence="1">2.7.7.7</ecNumber>
    </recommendedName>
</protein>
<evidence type="ECO:0000256" key="7">
    <source>
        <dbReference type="ARBA" id="ARBA00049244"/>
    </source>
</evidence>
<dbReference type="SMART" id="SM00481">
    <property type="entry name" value="POLIIIAc"/>
    <property type="match status" value="1"/>
</dbReference>
<dbReference type="Pfam" id="PF02811">
    <property type="entry name" value="PHP"/>
    <property type="match status" value="1"/>
</dbReference>
<dbReference type="GO" id="GO:0003887">
    <property type="term" value="F:DNA-directed DNA polymerase activity"/>
    <property type="evidence" value="ECO:0007669"/>
    <property type="project" value="UniProtKB-EC"/>
</dbReference>
<dbReference type="Pfam" id="PF07733">
    <property type="entry name" value="DNA_pol3_alpha"/>
    <property type="match status" value="1"/>
</dbReference>
<dbReference type="Proteomes" id="UP000722336">
    <property type="component" value="Unassembled WGS sequence"/>
</dbReference>
<evidence type="ECO:0000313" key="10">
    <source>
        <dbReference type="Proteomes" id="UP000722336"/>
    </source>
</evidence>
<accession>A0ABS6SDV9</accession>
<feature type="domain" description="Polymerase/histidinol phosphatase N-terminal" evidence="8">
    <location>
        <begin position="11"/>
        <end position="78"/>
    </location>
</feature>
<organism evidence="9 10">
    <name type="scientific">Pacificimonas pallii</name>
    <dbReference type="NCBI Taxonomy" id="2827236"/>
    <lineage>
        <taxon>Bacteria</taxon>
        <taxon>Pseudomonadati</taxon>
        <taxon>Pseudomonadota</taxon>
        <taxon>Alphaproteobacteria</taxon>
        <taxon>Sphingomonadales</taxon>
        <taxon>Sphingosinicellaceae</taxon>
        <taxon>Pacificimonas</taxon>
    </lineage>
</organism>
<dbReference type="InterPro" id="IPR004013">
    <property type="entry name" value="PHP_dom"/>
</dbReference>
<dbReference type="InterPro" id="IPR029460">
    <property type="entry name" value="DNAPol_HHH"/>
</dbReference>
<dbReference type="RefSeq" id="WP_218445220.1">
    <property type="nucleotide sequence ID" value="NZ_JAGSPA010000002.1"/>
</dbReference>
<comment type="caution">
    <text evidence="9">The sequence shown here is derived from an EMBL/GenBank/DDBJ whole genome shotgun (WGS) entry which is preliminary data.</text>
</comment>
<evidence type="ECO:0000256" key="4">
    <source>
        <dbReference type="ARBA" id="ARBA00022695"/>
    </source>
</evidence>
<dbReference type="CDD" id="cd04485">
    <property type="entry name" value="DnaE_OBF"/>
    <property type="match status" value="1"/>
</dbReference>
<dbReference type="InterPro" id="IPR011708">
    <property type="entry name" value="DNA_pol3_alpha_NTPase_dom"/>
</dbReference>
<keyword evidence="4 9" id="KW-0548">Nucleotidyltransferase</keyword>
<keyword evidence="6" id="KW-0239">DNA-directed DNA polymerase</keyword>
<evidence type="ECO:0000256" key="6">
    <source>
        <dbReference type="ARBA" id="ARBA00022932"/>
    </source>
</evidence>
<keyword evidence="10" id="KW-1185">Reference proteome</keyword>
<dbReference type="Pfam" id="PF17657">
    <property type="entry name" value="DNA_pol3_finger"/>
    <property type="match status" value="1"/>
</dbReference>
<evidence type="ECO:0000256" key="1">
    <source>
        <dbReference type="ARBA" id="ARBA00012417"/>
    </source>
</evidence>
<dbReference type="PANTHER" id="PTHR32294:SF0">
    <property type="entry name" value="DNA POLYMERASE III SUBUNIT ALPHA"/>
    <property type="match status" value="1"/>
</dbReference>